<feature type="signal peptide" evidence="2">
    <location>
        <begin position="1"/>
        <end position="22"/>
    </location>
</feature>
<proteinExistence type="predicted"/>
<evidence type="ECO:0000313" key="4">
    <source>
        <dbReference type="EMBL" id="SDN91697.1"/>
    </source>
</evidence>
<dbReference type="PANTHER" id="PTHR46825:SF7">
    <property type="entry name" value="D-ALANYL-D-ALANINE CARBOXYPEPTIDASE"/>
    <property type="match status" value="1"/>
</dbReference>
<evidence type="ECO:0000256" key="1">
    <source>
        <dbReference type="SAM" id="MobiDB-lite"/>
    </source>
</evidence>
<evidence type="ECO:0000256" key="2">
    <source>
        <dbReference type="SAM" id="SignalP"/>
    </source>
</evidence>
<name>A0A1H0FAD7_9PSEU</name>
<feature type="domain" description="Beta-lactamase-related" evidence="3">
    <location>
        <begin position="42"/>
        <end position="332"/>
    </location>
</feature>
<feature type="chain" id="PRO_5011563802" evidence="2">
    <location>
        <begin position="23"/>
        <end position="359"/>
    </location>
</feature>
<dbReference type="STRING" id="641025.SAMN05421507_101704"/>
<dbReference type="Gene3D" id="3.40.710.10">
    <property type="entry name" value="DD-peptidase/beta-lactamase superfamily"/>
    <property type="match status" value="1"/>
</dbReference>
<keyword evidence="4" id="KW-0645">Protease</keyword>
<dbReference type="PANTHER" id="PTHR46825">
    <property type="entry name" value="D-ALANYL-D-ALANINE-CARBOXYPEPTIDASE/ENDOPEPTIDASE AMPH"/>
    <property type="match status" value="1"/>
</dbReference>
<dbReference type="Proteomes" id="UP000199691">
    <property type="component" value="Unassembled WGS sequence"/>
</dbReference>
<dbReference type="GO" id="GO:0004180">
    <property type="term" value="F:carboxypeptidase activity"/>
    <property type="evidence" value="ECO:0007669"/>
    <property type="project" value="UniProtKB-KW"/>
</dbReference>
<dbReference type="RefSeq" id="WP_090095068.1">
    <property type="nucleotide sequence ID" value="NZ_FNIX01000001.1"/>
</dbReference>
<dbReference type="SUPFAM" id="SSF56601">
    <property type="entry name" value="beta-lactamase/transpeptidase-like"/>
    <property type="match status" value="1"/>
</dbReference>
<keyword evidence="5" id="KW-1185">Reference proteome</keyword>
<protein>
    <submittedName>
        <fullName evidence="4">D-alanyl-D-alanine carboxypeptidase</fullName>
    </submittedName>
</protein>
<gene>
    <name evidence="4" type="ORF">SAMN05421507_101704</name>
</gene>
<keyword evidence="4" id="KW-0121">Carboxypeptidase</keyword>
<evidence type="ECO:0000259" key="3">
    <source>
        <dbReference type="Pfam" id="PF00144"/>
    </source>
</evidence>
<reference evidence="5" key="1">
    <citation type="submission" date="2016-10" db="EMBL/GenBank/DDBJ databases">
        <authorList>
            <person name="Varghese N."/>
            <person name="Submissions S."/>
        </authorList>
    </citation>
    <scope>NUCLEOTIDE SEQUENCE [LARGE SCALE GENOMIC DNA]</scope>
    <source>
        <strain evidence="5">CGMCC 4.6609</strain>
    </source>
</reference>
<organism evidence="4 5">
    <name type="scientific">Lentzea jiangxiensis</name>
    <dbReference type="NCBI Taxonomy" id="641025"/>
    <lineage>
        <taxon>Bacteria</taxon>
        <taxon>Bacillati</taxon>
        <taxon>Actinomycetota</taxon>
        <taxon>Actinomycetes</taxon>
        <taxon>Pseudonocardiales</taxon>
        <taxon>Pseudonocardiaceae</taxon>
        <taxon>Lentzea</taxon>
    </lineage>
</organism>
<evidence type="ECO:0000313" key="5">
    <source>
        <dbReference type="Proteomes" id="UP000199691"/>
    </source>
</evidence>
<dbReference type="OrthoDB" id="503788at2"/>
<accession>A0A1H0FAD7</accession>
<dbReference type="InterPro" id="IPR001466">
    <property type="entry name" value="Beta-lactam-related"/>
</dbReference>
<sequence length="359" mass="38811">MGTRSLAIATACTLLFTGTAAADSPRIDRGIVQEGLDEIVRTAAQGVQLRVTDGRTRFTARSGTAGLRDPRPVPANGRFRAGSTTKSFTSAVVLQLAGEGEVDLDAPVTRHLPGLVDDRITVRQLLQHTSGLFNYTDALDFDPPGFEPIRYRHWEPEELVALATSRPLESEPGTRWRYSNTGYVVLGLLIEKITGQDYAEAVSQRVLRPLRLVDTTFPGDSPDVHGPHARSYGLVDGRPTDTTRWNTTVFWAAGDVVSTTKDLDTFYNALLGGVLLAPEQQRELTRTTAVSPGYGLGLFLDQVSCGATIIGHTGSVPGFSSYAYSSPDRKVRAEFSATTGLGTGDPTGAYFRVLDEIFC</sequence>
<dbReference type="InterPro" id="IPR050491">
    <property type="entry name" value="AmpC-like"/>
</dbReference>
<feature type="region of interest" description="Disordered" evidence="1">
    <location>
        <begin position="60"/>
        <end position="81"/>
    </location>
</feature>
<keyword evidence="2" id="KW-0732">Signal</keyword>
<keyword evidence="4" id="KW-0378">Hydrolase</keyword>
<dbReference type="EMBL" id="FNIX01000001">
    <property type="protein sequence ID" value="SDN91697.1"/>
    <property type="molecule type" value="Genomic_DNA"/>
</dbReference>
<dbReference type="Pfam" id="PF00144">
    <property type="entry name" value="Beta-lactamase"/>
    <property type="match status" value="1"/>
</dbReference>
<dbReference type="AlphaFoldDB" id="A0A1H0FAD7"/>
<dbReference type="InterPro" id="IPR012338">
    <property type="entry name" value="Beta-lactam/transpept-like"/>
</dbReference>